<evidence type="ECO:0000256" key="5">
    <source>
        <dbReference type="ARBA" id="ARBA00050358"/>
    </source>
</evidence>
<organism evidence="22 23">
    <name type="scientific">Erythroxylum novogranatense</name>
    <dbReference type="NCBI Taxonomy" id="1862640"/>
    <lineage>
        <taxon>Eukaryota</taxon>
        <taxon>Viridiplantae</taxon>
        <taxon>Streptophyta</taxon>
        <taxon>Embryophyta</taxon>
        <taxon>Tracheophyta</taxon>
        <taxon>Spermatophyta</taxon>
        <taxon>Magnoliopsida</taxon>
        <taxon>eudicotyledons</taxon>
        <taxon>Gunneridae</taxon>
        <taxon>Pentapetalae</taxon>
        <taxon>rosids</taxon>
        <taxon>fabids</taxon>
        <taxon>Malpighiales</taxon>
        <taxon>Erythroxylaceae</taxon>
        <taxon>Erythroxylum</taxon>
    </lineage>
</organism>
<sequence>MMASGEHFILVHGAGHGAWCWYRLAPLLKLSGHRVDSLDLCASGINPKQLDEVESLSDYAHPLIELMNSLPPDDPVILVGHSYAGYVISLAMEKFPEKIRTAVYLTANMPSSVEPPATTQQEFFKRTPMESLLDCQIQVDERQGNLPISASFGSDYLEKVAYQGCQPEDKELAKTLLRPFKFFLKDLAQESLLTKAKFGSVDRIYVVCKEDGLIKEDLQLWMIENSPTKEVKHIEAGHMVMLSKPGDLCQCLLEIAETNYY</sequence>
<comment type="similarity">
    <text evidence="15">Belongs to the AB hydrolase superfamily. Hydroxynitrile lyase family.</text>
</comment>
<dbReference type="GO" id="GO:0080032">
    <property type="term" value="F:methyl jasmonate esterase activity"/>
    <property type="evidence" value="ECO:0007669"/>
    <property type="project" value="TreeGrafter"/>
</dbReference>
<dbReference type="PANTHER" id="PTHR10992">
    <property type="entry name" value="METHYLESTERASE FAMILY MEMBER"/>
    <property type="match status" value="1"/>
</dbReference>
<evidence type="ECO:0000256" key="20">
    <source>
        <dbReference type="ARBA" id="ARBA00079794"/>
    </source>
</evidence>
<comment type="catalytic activity">
    <reaction evidence="13">
        <text>cyclohexanecarbaldehyde + hydrogen cyanide = (2S)-2-cyclohexyl-2-hydroxyacetonitrile</text>
        <dbReference type="Rhea" id="RHEA:77423"/>
        <dbReference type="ChEBI" id="CHEBI:18407"/>
        <dbReference type="ChEBI" id="CHEBI:197359"/>
        <dbReference type="ChEBI" id="CHEBI:197360"/>
    </reaction>
</comment>
<evidence type="ECO:0000256" key="9">
    <source>
        <dbReference type="ARBA" id="ARBA00051977"/>
    </source>
</evidence>
<evidence type="ECO:0000259" key="21">
    <source>
        <dbReference type="Pfam" id="PF12697"/>
    </source>
</evidence>
<dbReference type="PANTHER" id="PTHR10992:SF1014">
    <property type="entry name" value="AB HYDROLASE-1 DOMAIN-CONTAINING PROTEIN"/>
    <property type="match status" value="1"/>
</dbReference>
<dbReference type="Proteomes" id="UP001159364">
    <property type="component" value="Linkage Group LG03"/>
</dbReference>
<dbReference type="FunFam" id="3.40.50.1820:FF:000051">
    <property type="entry name" value="(S)-hydroxynitrile lyase"/>
    <property type="match status" value="1"/>
</dbReference>
<dbReference type="GO" id="GO:0080030">
    <property type="term" value="F:methyl indole-3-acetate esterase activity"/>
    <property type="evidence" value="ECO:0007669"/>
    <property type="project" value="TreeGrafter"/>
</dbReference>
<dbReference type="AlphaFoldDB" id="A0AAV8TUX0"/>
<evidence type="ECO:0000256" key="12">
    <source>
        <dbReference type="ARBA" id="ARBA00052600"/>
    </source>
</evidence>
<dbReference type="GO" id="GO:0009696">
    <property type="term" value="P:salicylic acid metabolic process"/>
    <property type="evidence" value="ECO:0007669"/>
    <property type="project" value="TreeGrafter"/>
</dbReference>
<dbReference type="GO" id="GO:0047606">
    <property type="term" value="F:(S)-hydroxynitrile lyase activity"/>
    <property type="evidence" value="ECO:0007669"/>
    <property type="project" value="UniProtKB-EC"/>
</dbReference>
<evidence type="ECO:0000256" key="18">
    <source>
        <dbReference type="ARBA" id="ARBA00076040"/>
    </source>
</evidence>
<comment type="catalytic activity">
    <reaction evidence="14">
        <text>an aromatic (S)-hydroxynitrile = an aromatic aldehyde + hydrogen cyanide</text>
        <dbReference type="Rhea" id="RHEA:54660"/>
        <dbReference type="ChEBI" id="CHEBI:18407"/>
        <dbReference type="ChEBI" id="CHEBI:33855"/>
        <dbReference type="ChEBI" id="CHEBI:138306"/>
        <dbReference type="EC" id="4.1.2.47"/>
    </reaction>
</comment>
<evidence type="ECO:0000256" key="7">
    <source>
        <dbReference type="ARBA" id="ARBA00051647"/>
    </source>
</evidence>
<comment type="catalytic activity">
    <reaction evidence="8">
        <text>a disubstituted aliphatic (S)-hydroxynitrile = a ketone + hydrogen cyanide</text>
        <dbReference type="Rhea" id="RHEA:56592"/>
        <dbReference type="ChEBI" id="CHEBI:17087"/>
        <dbReference type="ChEBI" id="CHEBI:18407"/>
        <dbReference type="ChEBI" id="CHEBI:140597"/>
        <dbReference type="EC" id="4.1.2.47"/>
    </reaction>
</comment>
<evidence type="ECO:0000256" key="8">
    <source>
        <dbReference type="ARBA" id="ARBA00051735"/>
    </source>
</evidence>
<dbReference type="Gene3D" id="3.40.50.1820">
    <property type="entry name" value="alpha/beta hydrolase"/>
    <property type="match status" value="1"/>
</dbReference>
<comment type="catalytic activity">
    <reaction evidence="10">
        <text>2-methylpropanal + hydrogen cyanide = (2S)-2-hydroxy-3-methylbutanenitrile</text>
        <dbReference type="Rhea" id="RHEA:77403"/>
        <dbReference type="ChEBI" id="CHEBI:18407"/>
        <dbReference type="ChEBI" id="CHEBI:48943"/>
        <dbReference type="ChEBI" id="CHEBI:197354"/>
    </reaction>
</comment>
<name>A0AAV8TUX0_9ROSI</name>
<accession>A0AAV8TUX0</accession>
<dbReference type="Pfam" id="PF12697">
    <property type="entry name" value="Abhydrolase_6"/>
    <property type="match status" value="1"/>
</dbReference>
<evidence type="ECO:0000256" key="14">
    <source>
        <dbReference type="ARBA" id="ARBA00052826"/>
    </source>
</evidence>
<keyword evidence="1" id="KW-0456">Lyase</keyword>
<comment type="catalytic activity">
    <reaction evidence="2">
        <text>4-methoxybenzaldehyde + hydrogen cyanide = (2S)-2-hydroxy-2-(4-methoxyphenyl)acetonitrile</text>
        <dbReference type="Rhea" id="RHEA:77447"/>
        <dbReference type="ChEBI" id="CHEBI:18407"/>
        <dbReference type="ChEBI" id="CHEBI:28235"/>
        <dbReference type="ChEBI" id="CHEBI:197328"/>
    </reaction>
</comment>
<dbReference type="InterPro" id="IPR045889">
    <property type="entry name" value="MES/HNL"/>
</dbReference>
<comment type="catalytic activity">
    <reaction evidence="6">
        <text>formylthiophene + hydrogen cyanide = (2R)-2-hydroxy-2-(thiophen-2-yl)acetonitrile</text>
        <dbReference type="Rhea" id="RHEA:77455"/>
        <dbReference type="ChEBI" id="CHEBI:18407"/>
        <dbReference type="ChEBI" id="CHEBI:87301"/>
        <dbReference type="ChEBI" id="CHEBI:197332"/>
    </reaction>
</comment>
<evidence type="ECO:0000256" key="19">
    <source>
        <dbReference type="ARBA" id="ARBA00078291"/>
    </source>
</evidence>
<evidence type="ECO:0000313" key="23">
    <source>
        <dbReference type="Proteomes" id="UP001159364"/>
    </source>
</evidence>
<dbReference type="SUPFAM" id="SSF53474">
    <property type="entry name" value="alpha/beta-Hydrolases"/>
    <property type="match status" value="1"/>
</dbReference>
<dbReference type="GO" id="GO:0080031">
    <property type="term" value="F:methyl salicylate esterase activity"/>
    <property type="evidence" value="ECO:0007669"/>
    <property type="project" value="TreeGrafter"/>
</dbReference>
<reference evidence="22 23" key="1">
    <citation type="submission" date="2021-09" db="EMBL/GenBank/DDBJ databases">
        <title>Genomic insights and catalytic innovation underlie evolution of tropane alkaloids biosynthesis.</title>
        <authorList>
            <person name="Wang Y.-J."/>
            <person name="Tian T."/>
            <person name="Huang J.-P."/>
            <person name="Huang S.-X."/>
        </authorList>
    </citation>
    <scope>NUCLEOTIDE SEQUENCE [LARGE SCALE GENOMIC DNA]</scope>
    <source>
        <strain evidence="22">KIB-2018</strain>
        <tissue evidence="22">Leaf</tissue>
    </source>
</reference>
<comment type="caution">
    <text evidence="22">The sequence shown here is derived from an EMBL/GenBank/DDBJ whole genome shotgun (WGS) entry which is preliminary data.</text>
</comment>
<evidence type="ECO:0000256" key="6">
    <source>
        <dbReference type="ARBA" id="ARBA00050608"/>
    </source>
</evidence>
<dbReference type="InterPro" id="IPR029058">
    <property type="entry name" value="AB_hydrolase_fold"/>
</dbReference>
<comment type="catalytic activity">
    <reaction evidence="11">
        <text>3-formylthiophene + hydrogen cyanide = (2S)-2-hydroxy-2-(thiophen-3-yl)acetonitrile</text>
        <dbReference type="Rhea" id="RHEA:77459"/>
        <dbReference type="ChEBI" id="CHEBI:18407"/>
        <dbReference type="ChEBI" id="CHEBI:87611"/>
        <dbReference type="ChEBI" id="CHEBI:197333"/>
    </reaction>
</comment>
<evidence type="ECO:0000256" key="3">
    <source>
        <dbReference type="ARBA" id="ARBA00050241"/>
    </source>
</evidence>
<comment type="catalytic activity">
    <reaction evidence="4">
        <text>2-hydroxy-2-methylpropanenitrile = acetone + hydrogen cyanide</text>
        <dbReference type="Rhea" id="RHEA:11932"/>
        <dbReference type="ChEBI" id="CHEBI:15347"/>
        <dbReference type="ChEBI" id="CHEBI:15348"/>
        <dbReference type="ChEBI" id="CHEBI:18407"/>
    </reaction>
    <physiologicalReaction direction="left-to-right" evidence="4">
        <dbReference type="Rhea" id="RHEA:11933"/>
    </physiologicalReaction>
</comment>
<evidence type="ECO:0000256" key="16">
    <source>
        <dbReference type="ARBA" id="ARBA00066572"/>
    </source>
</evidence>
<dbReference type="GO" id="GO:0009694">
    <property type="term" value="P:jasmonic acid metabolic process"/>
    <property type="evidence" value="ECO:0007669"/>
    <property type="project" value="TreeGrafter"/>
</dbReference>
<evidence type="ECO:0000256" key="1">
    <source>
        <dbReference type="ARBA" id="ARBA00023239"/>
    </source>
</evidence>
<evidence type="ECO:0000256" key="17">
    <source>
        <dbReference type="ARBA" id="ARBA00069221"/>
    </source>
</evidence>
<comment type="catalytic activity">
    <reaction evidence="9">
        <text>acrolein + hydrogen cyanide = (2S)-2-hydroxybut-3-enenitrile</text>
        <dbReference type="Rhea" id="RHEA:77411"/>
        <dbReference type="ChEBI" id="CHEBI:15368"/>
        <dbReference type="ChEBI" id="CHEBI:18407"/>
        <dbReference type="ChEBI" id="CHEBI:197356"/>
    </reaction>
</comment>
<comment type="catalytic activity">
    <reaction evidence="3">
        <text>a monosubstituted aliphatic (S)-hydroxynitrile = an aldehyde + hydrogen cyanide</text>
        <dbReference type="Rhea" id="RHEA:56588"/>
        <dbReference type="ChEBI" id="CHEBI:17478"/>
        <dbReference type="ChEBI" id="CHEBI:18407"/>
        <dbReference type="ChEBI" id="CHEBI:140596"/>
        <dbReference type="EC" id="4.1.2.47"/>
    </reaction>
</comment>
<evidence type="ECO:0000256" key="11">
    <source>
        <dbReference type="ARBA" id="ARBA00052511"/>
    </source>
</evidence>
<dbReference type="EMBL" id="JAIWQS010000003">
    <property type="protein sequence ID" value="KAJ8770756.1"/>
    <property type="molecule type" value="Genomic_DNA"/>
</dbReference>
<keyword evidence="23" id="KW-1185">Reference proteome</keyword>
<protein>
    <recommendedName>
        <fullName evidence="17">(S)-hydroxynitrile lyase</fullName>
        <ecNumber evidence="16">4.1.2.47</ecNumber>
    </recommendedName>
    <alternativeName>
        <fullName evidence="18">2-hydroxy-2-methylpropanenitrile lyase</fullName>
    </alternativeName>
    <alternativeName>
        <fullName evidence="19">Acetone cyanohydrin lyase</fullName>
    </alternativeName>
    <alternativeName>
        <fullName evidence="20">Hydroxynitrile lyase</fullName>
    </alternativeName>
</protein>
<evidence type="ECO:0000256" key="10">
    <source>
        <dbReference type="ARBA" id="ARBA00052033"/>
    </source>
</evidence>
<dbReference type="EC" id="4.1.2.47" evidence="16"/>
<comment type="catalytic activity">
    <reaction evidence="7">
        <text>butan-2-one + hydrogen cyanide = 2-hydroxy-2-methylbutanenitrile</text>
        <dbReference type="Rhea" id="RHEA:77467"/>
        <dbReference type="ChEBI" id="CHEBI:18407"/>
        <dbReference type="ChEBI" id="CHEBI:28398"/>
        <dbReference type="ChEBI" id="CHEBI:60954"/>
    </reaction>
    <physiologicalReaction direction="right-to-left" evidence="7">
        <dbReference type="Rhea" id="RHEA:77469"/>
    </physiologicalReaction>
</comment>
<evidence type="ECO:0000256" key="15">
    <source>
        <dbReference type="ARBA" id="ARBA00060885"/>
    </source>
</evidence>
<evidence type="ECO:0000256" key="2">
    <source>
        <dbReference type="ARBA" id="ARBA00050104"/>
    </source>
</evidence>
<feature type="domain" description="AB hydrolase-1" evidence="21">
    <location>
        <begin position="9"/>
        <end position="247"/>
    </location>
</feature>
<gene>
    <name evidence="22" type="ORF">K2173_021403</name>
</gene>
<comment type="catalytic activity">
    <reaction evidence="5">
        <text>benzaldehyde + hydrogen cyanide = (S)-mandelonitrile</text>
        <dbReference type="Rhea" id="RHEA:77427"/>
        <dbReference type="ChEBI" id="CHEBI:17169"/>
        <dbReference type="ChEBI" id="CHEBI:18407"/>
        <dbReference type="ChEBI" id="CHEBI:36941"/>
    </reaction>
</comment>
<evidence type="ECO:0000256" key="13">
    <source>
        <dbReference type="ARBA" id="ARBA00052609"/>
    </source>
</evidence>
<proteinExistence type="inferred from homology"/>
<evidence type="ECO:0000256" key="4">
    <source>
        <dbReference type="ARBA" id="ARBA00050262"/>
    </source>
</evidence>
<dbReference type="InterPro" id="IPR000073">
    <property type="entry name" value="AB_hydrolase_1"/>
</dbReference>
<evidence type="ECO:0000313" key="22">
    <source>
        <dbReference type="EMBL" id="KAJ8770756.1"/>
    </source>
</evidence>
<comment type="catalytic activity">
    <reaction evidence="12">
        <text>2,2-dimethylpropanal + hydrogen cyanide = (2S)-2-hydroxy-3,3-dimethylbutanenitrile</text>
        <dbReference type="Rhea" id="RHEA:77407"/>
        <dbReference type="ChEBI" id="CHEBI:18407"/>
        <dbReference type="ChEBI" id="CHEBI:141557"/>
        <dbReference type="ChEBI" id="CHEBI:197355"/>
    </reaction>
</comment>